<keyword evidence="3" id="KW-1185">Reference proteome</keyword>
<dbReference type="AlphaFoldDB" id="A0AAN8NBI8"/>
<comment type="caution">
    <text evidence="2">The sequence shown here is derived from an EMBL/GenBank/DDBJ whole genome shotgun (WGS) entry which is preliminary data.</text>
</comment>
<evidence type="ECO:0000313" key="3">
    <source>
        <dbReference type="Proteomes" id="UP001307849"/>
    </source>
</evidence>
<sequence>MDYNANDGAAYRVPEDFYKAIGGNEFGGATLNAPPSGFDTPQLAELFGAESSQTPPIGSDTPQPGPPQGIRSLLT</sequence>
<proteinExistence type="predicted"/>
<dbReference type="Proteomes" id="UP001307849">
    <property type="component" value="Unassembled WGS sequence"/>
</dbReference>
<name>A0AAN8NBI8_9PEZI</name>
<feature type="compositionally biased region" description="Polar residues" evidence="1">
    <location>
        <begin position="50"/>
        <end position="62"/>
    </location>
</feature>
<reference evidence="2 3" key="1">
    <citation type="submission" date="2019-10" db="EMBL/GenBank/DDBJ databases">
        <authorList>
            <person name="Palmer J.M."/>
        </authorList>
    </citation>
    <scope>NUCLEOTIDE SEQUENCE [LARGE SCALE GENOMIC DNA]</scope>
    <source>
        <strain evidence="2 3">TWF506</strain>
    </source>
</reference>
<feature type="region of interest" description="Disordered" evidence="1">
    <location>
        <begin position="48"/>
        <end position="75"/>
    </location>
</feature>
<evidence type="ECO:0000256" key="1">
    <source>
        <dbReference type="SAM" id="MobiDB-lite"/>
    </source>
</evidence>
<evidence type="ECO:0000313" key="2">
    <source>
        <dbReference type="EMBL" id="KAK6500932.1"/>
    </source>
</evidence>
<accession>A0AAN8NBI8</accession>
<protein>
    <submittedName>
        <fullName evidence="2">Uncharacterized protein</fullName>
    </submittedName>
</protein>
<gene>
    <name evidence="2" type="ORF">TWF506_003690</name>
</gene>
<dbReference type="EMBL" id="JAVHJM010000012">
    <property type="protein sequence ID" value="KAK6500932.1"/>
    <property type="molecule type" value="Genomic_DNA"/>
</dbReference>
<organism evidence="2 3">
    <name type="scientific">Arthrobotrys conoides</name>
    <dbReference type="NCBI Taxonomy" id="74498"/>
    <lineage>
        <taxon>Eukaryota</taxon>
        <taxon>Fungi</taxon>
        <taxon>Dikarya</taxon>
        <taxon>Ascomycota</taxon>
        <taxon>Pezizomycotina</taxon>
        <taxon>Orbiliomycetes</taxon>
        <taxon>Orbiliales</taxon>
        <taxon>Orbiliaceae</taxon>
        <taxon>Arthrobotrys</taxon>
    </lineage>
</organism>